<dbReference type="EMBL" id="AACS02000004">
    <property type="protein sequence ID" value="EAU83300.1"/>
    <property type="molecule type" value="Genomic_DNA"/>
</dbReference>
<dbReference type="OMA" id="DWWSLFA"/>
<dbReference type="PANTHER" id="PTHR40129:SF2">
    <property type="entry name" value="KETOPANTOATE REDUCTASE N-TERMINAL DOMAIN-CONTAINING PROTEIN"/>
    <property type="match status" value="1"/>
</dbReference>
<dbReference type="eggNOG" id="ENOG502RXTJ">
    <property type="taxonomic scope" value="Eukaryota"/>
</dbReference>
<name>A8P394_COPC7</name>
<dbReference type="OrthoDB" id="674948at2759"/>
<proteinExistence type="predicted"/>
<dbReference type="GeneID" id="6015091"/>
<organism evidence="1 2">
    <name type="scientific">Coprinopsis cinerea (strain Okayama-7 / 130 / ATCC MYA-4618 / FGSC 9003)</name>
    <name type="common">Inky cap fungus</name>
    <name type="synonym">Hormographiella aspergillata</name>
    <dbReference type="NCBI Taxonomy" id="240176"/>
    <lineage>
        <taxon>Eukaryota</taxon>
        <taxon>Fungi</taxon>
        <taxon>Dikarya</taxon>
        <taxon>Basidiomycota</taxon>
        <taxon>Agaricomycotina</taxon>
        <taxon>Agaricomycetes</taxon>
        <taxon>Agaricomycetidae</taxon>
        <taxon>Agaricales</taxon>
        <taxon>Agaricineae</taxon>
        <taxon>Psathyrellaceae</taxon>
        <taxon>Coprinopsis</taxon>
    </lineage>
</organism>
<dbReference type="Gene3D" id="3.40.50.720">
    <property type="entry name" value="NAD(P)-binding Rossmann-like Domain"/>
    <property type="match status" value="1"/>
</dbReference>
<comment type="caution">
    <text evidence="1">The sequence shown here is derived from an EMBL/GenBank/DDBJ whole genome shotgun (WGS) entry which is preliminary data.</text>
</comment>
<dbReference type="AlphaFoldDB" id="A8P394"/>
<dbReference type="InParanoid" id="A8P394"/>
<dbReference type="VEuPathDB" id="FungiDB:CC1G_10741"/>
<dbReference type="PANTHER" id="PTHR40129">
    <property type="entry name" value="KETOPANTOATE REDUCTASE N-TERMINAL DOMAIN-CONTAINING PROTEIN"/>
    <property type="match status" value="1"/>
</dbReference>
<dbReference type="RefSeq" id="XP_001838499.1">
    <property type="nucleotide sequence ID" value="XM_001838447.2"/>
</dbReference>
<dbReference type="KEGG" id="cci:CC1G_10741"/>
<evidence type="ECO:0000313" key="1">
    <source>
        <dbReference type="EMBL" id="EAU83300.1"/>
    </source>
</evidence>
<sequence length="297" mass="33004">MNPILPTTVDILILGAGWTSTFLIPLCEERSLVYGATTRNGRDGTIGFVFDPESDDLEPYRRLPDARTVLITFPITFAGGSVKLVKSYIRSRDEDSREHVAREVQFIQLGSTGIWEGGRGVIPNVRIEPPRPAGNEWYDRHSDFERVGRAREEEELLKLPSDYGGSTVLNLAGLWGGGRSPRRYLLRVAPTKEALRHKGSVHFIHGVDVARSILAVHSTFGKAKGQRWIVTDGCVYDWWTLASAWGGDPGSGDNKNEDAERGPYPRWVRELMEDSGVRGLARVLEDLRAYAGGDASR</sequence>
<evidence type="ECO:0000313" key="2">
    <source>
        <dbReference type="Proteomes" id="UP000001861"/>
    </source>
</evidence>
<dbReference type="STRING" id="240176.A8P394"/>
<accession>A8P394</accession>
<reference evidence="1 2" key="1">
    <citation type="journal article" date="2010" name="Proc. Natl. Acad. Sci. U.S.A.">
        <title>Insights into evolution of multicellular fungi from the assembled chromosomes of the mushroom Coprinopsis cinerea (Coprinus cinereus).</title>
        <authorList>
            <person name="Stajich J.E."/>
            <person name="Wilke S.K."/>
            <person name="Ahren D."/>
            <person name="Au C.H."/>
            <person name="Birren B.W."/>
            <person name="Borodovsky M."/>
            <person name="Burns C."/>
            <person name="Canback B."/>
            <person name="Casselton L.A."/>
            <person name="Cheng C.K."/>
            <person name="Deng J."/>
            <person name="Dietrich F.S."/>
            <person name="Fargo D.C."/>
            <person name="Farman M.L."/>
            <person name="Gathman A.C."/>
            <person name="Goldberg J."/>
            <person name="Guigo R."/>
            <person name="Hoegger P.J."/>
            <person name="Hooker J.B."/>
            <person name="Huggins A."/>
            <person name="James T.Y."/>
            <person name="Kamada T."/>
            <person name="Kilaru S."/>
            <person name="Kodira C."/>
            <person name="Kues U."/>
            <person name="Kupfer D."/>
            <person name="Kwan H.S."/>
            <person name="Lomsadze A."/>
            <person name="Li W."/>
            <person name="Lilly W.W."/>
            <person name="Ma L.J."/>
            <person name="Mackey A.J."/>
            <person name="Manning G."/>
            <person name="Martin F."/>
            <person name="Muraguchi H."/>
            <person name="Natvig D.O."/>
            <person name="Palmerini H."/>
            <person name="Ramesh M.A."/>
            <person name="Rehmeyer C.J."/>
            <person name="Roe B.A."/>
            <person name="Shenoy N."/>
            <person name="Stanke M."/>
            <person name="Ter-Hovhannisyan V."/>
            <person name="Tunlid A."/>
            <person name="Velagapudi R."/>
            <person name="Vision T.J."/>
            <person name="Zeng Q."/>
            <person name="Zolan M.E."/>
            <person name="Pukkila P.J."/>
        </authorList>
    </citation>
    <scope>NUCLEOTIDE SEQUENCE [LARGE SCALE GENOMIC DNA]</scope>
    <source>
        <strain evidence="2">Okayama-7 / 130 / ATCC MYA-4618 / FGSC 9003</strain>
    </source>
</reference>
<gene>
    <name evidence="1" type="ORF">CC1G_10741</name>
</gene>
<dbReference type="Proteomes" id="UP000001861">
    <property type="component" value="Unassembled WGS sequence"/>
</dbReference>
<protein>
    <submittedName>
        <fullName evidence="1">Uncharacterized protein</fullName>
    </submittedName>
</protein>
<keyword evidence="2" id="KW-1185">Reference proteome</keyword>